<feature type="transmembrane region" description="Helical" evidence="1">
    <location>
        <begin position="123"/>
        <end position="144"/>
    </location>
</feature>
<keyword evidence="1" id="KW-0812">Transmembrane</keyword>
<feature type="transmembrane region" description="Helical" evidence="1">
    <location>
        <begin position="89"/>
        <end position="111"/>
    </location>
</feature>
<evidence type="ECO:0000256" key="1">
    <source>
        <dbReference type="SAM" id="Phobius"/>
    </source>
</evidence>
<evidence type="ECO:0000313" key="2">
    <source>
        <dbReference type="EMBL" id="MCZ0859978.1"/>
    </source>
</evidence>
<dbReference type="Proteomes" id="UP001141422">
    <property type="component" value="Unassembled WGS sequence"/>
</dbReference>
<name>A0ABT4IE13_9EURY</name>
<feature type="transmembrane region" description="Helical" evidence="1">
    <location>
        <begin position="225"/>
        <end position="247"/>
    </location>
</feature>
<comment type="caution">
    <text evidence="2">The sequence shown here is derived from an EMBL/GenBank/DDBJ whole genome shotgun (WGS) entry which is preliminary data.</text>
</comment>
<feature type="transmembrane region" description="Helical" evidence="1">
    <location>
        <begin position="18"/>
        <end position="37"/>
    </location>
</feature>
<dbReference type="RefSeq" id="WP_268924202.1">
    <property type="nucleotide sequence ID" value="NZ_JAPTGB010000003.1"/>
</dbReference>
<keyword evidence="1" id="KW-0472">Membrane</keyword>
<proteinExistence type="predicted"/>
<keyword evidence="1" id="KW-1133">Transmembrane helix</keyword>
<organism evidence="2 3">
    <name type="scientific">Methanocorpusculum petauri</name>
    <dbReference type="NCBI Taxonomy" id="3002863"/>
    <lineage>
        <taxon>Archaea</taxon>
        <taxon>Methanobacteriati</taxon>
        <taxon>Methanobacteriota</taxon>
        <taxon>Stenosarchaea group</taxon>
        <taxon>Methanomicrobia</taxon>
        <taxon>Methanomicrobiales</taxon>
        <taxon>Methanocorpusculaceae</taxon>
        <taxon>Methanocorpusculum</taxon>
    </lineage>
</organism>
<dbReference type="EMBL" id="JAPTGB010000003">
    <property type="protein sequence ID" value="MCZ0859978.1"/>
    <property type="molecule type" value="Genomic_DNA"/>
</dbReference>
<accession>A0ABT4IE13</accession>
<feature type="transmembrane region" description="Helical" evidence="1">
    <location>
        <begin position="43"/>
        <end position="68"/>
    </location>
</feature>
<evidence type="ECO:0000313" key="3">
    <source>
        <dbReference type="Proteomes" id="UP001141422"/>
    </source>
</evidence>
<evidence type="ECO:0008006" key="4">
    <source>
        <dbReference type="Google" id="ProtNLM"/>
    </source>
</evidence>
<reference evidence="2" key="1">
    <citation type="submission" date="2022-12" db="EMBL/GenBank/DDBJ databases">
        <title>Isolation and characterisation of novel Methanocorpusculum spp. from native Australian herbivores indicates the genus is ancestrally host-associated.</title>
        <authorList>
            <person name="Volmer J.G."/>
            <person name="Soo R.M."/>
            <person name="Evans P.N."/>
            <person name="Hoedt E.C."/>
            <person name="Astorga Alsina A.L."/>
            <person name="Woodcroft B.J."/>
            <person name="Tyson G.W."/>
            <person name="Hugenholtz P."/>
            <person name="Morrison M."/>
        </authorList>
    </citation>
    <scope>NUCLEOTIDE SEQUENCE</scope>
    <source>
        <strain evidence="2">MG</strain>
    </source>
</reference>
<feature type="transmembrane region" description="Helical" evidence="1">
    <location>
        <begin position="165"/>
        <end position="194"/>
    </location>
</feature>
<gene>
    <name evidence="2" type="ORF">O0S10_01885</name>
</gene>
<protein>
    <recommendedName>
        <fullName evidence="4">DUF4013 domain-containing protein</fullName>
    </recommendedName>
</protein>
<keyword evidence="3" id="KW-1185">Reference proteome</keyword>
<sequence length="282" mass="30909">MALQSLGEAAGWMAKSPYVWLSGLWTAAVLLLAWYLYEGVGIMTAVSVALVLAFVLPALIAGTYGVVAEGESSFRVFRRYAVHGYFRQLLPSILVFLIAWVISQFVSYILMTFGLGLAASAQVAMFVFIPVVFFCYFADVTAVVNEKRVFASVKDSFLRVMNGSFSVAVFYLVNVVLLIAVSFIGSFVFAAFAADAFLPFTSMTEAELLSLTPDELLAIMSAPEVMFAGFAAIAVCAVFFVPLFTLYKVCYFAKTSALVLPDATVAEPEGEYDEKGRWYKYK</sequence>